<dbReference type="GO" id="GO:0005886">
    <property type="term" value="C:plasma membrane"/>
    <property type="evidence" value="ECO:0007669"/>
    <property type="project" value="TreeGrafter"/>
</dbReference>
<evidence type="ECO:0000256" key="6">
    <source>
        <dbReference type="ARBA" id="ARBA00023136"/>
    </source>
</evidence>
<evidence type="ECO:0000256" key="8">
    <source>
        <dbReference type="SAM" id="Phobius"/>
    </source>
</evidence>
<keyword evidence="5 8" id="KW-1133">Transmembrane helix</keyword>
<comment type="similarity">
    <text evidence="2 7">Belongs to the MIP/aquaporin (TC 1.A.8) family.</text>
</comment>
<feature type="transmembrane region" description="Helical" evidence="8">
    <location>
        <begin position="12"/>
        <end position="30"/>
    </location>
</feature>
<dbReference type="InterPro" id="IPR000425">
    <property type="entry name" value="MIP"/>
</dbReference>
<feature type="transmembrane region" description="Helical" evidence="8">
    <location>
        <begin position="42"/>
        <end position="63"/>
    </location>
</feature>
<dbReference type="AlphaFoldDB" id="W7D533"/>
<dbReference type="InterPro" id="IPR022357">
    <property type="entry name" value="MIP_CS"/>
</dbReference>
<evidence type="ECO:0000313" key="10">
    <source>
        <dbReference type="Proteomes" id="UP000019243"/>
    </source>
</evidence>
<dbReference type="SUPFAM" id="SSF81338">
    <property type="entry name" value="Aquaporin-like"/>
    <property type="match status" value="1"/>
</dbReference>
<dbReference type="GO" id="GO:0015254">
    <property type="term" value="F:glycerol channel activity"/>
    <property type="evidence" value="ECO:0007669"/>
    <property type="project" value="TreeGrafter"/>
</dbReference>
<feature type="transmembrane region" description="Helical" evidence="8">
    <location>
        <begin position="169"/>
        <end position="192"/>
    </location>
</feature>
<dbReference type="STRING" id="1265861.BCAMP_05424"/>
<evidence type="ECO:0000256" key="1">
    <source>
        <dbReference type="ARBA" id="ARBA00004141"/>
    </source>
</evidence>
<evidence type="ECO:0000313" key="9">
    <source>
        <dbReference type="EMBL" id="EUJ40368.1"/>
    </source>
</evidence>
<comment type="caution">
    <text evidence="9">The sequence shown here is derived from an EMBL/GenBank/DDBJ whole genome shotgun (WGS) entry which is preliminary data.</text>
</comment>
<keyword evidence="6 8" id="KW-0472">Membrane</keyword>
<sequence length="243" mass="25884">MPYDLTTRLISELIGTALLIIIGNGAVANVELKGTKGNNAGWIIIALGYGFAVMMPALIFGGISGNHINPAFTIGLAMNDLFPWSEVLPYICAQLAGAFIGQLLVVAAFKPYYDQTKESEKIFATFATNNNANSNVNGFINEFIGSFILFFGAIGITRAPFFADNAGTAHLALGFLVCALVLCVGGSTGPALNPARDLMPRILHSLLRLKNKGSSQWGYSWVPVAAPILASIAAITLYSYLYL</sequence>
<dbReference type="PANTHER" id="PTHR43829">
    <property type="entry name" value="AQUAPORIN OR AQUAGLYCEROPORIN RELATED"/>
    <property type="match status" value="1"/>
</dbReference>
<dbReference type="PATRIC" id="fig|1265861.3.peg.1073"/>
<keyword evidence="10" id="KW-1185">Reference proteome</keyword>
<dbReference type="RefSeq" id="WP_035314150.1">
    <property type="nucleotide sequence ID" value="NZ_AODH01000019.1"/>
</dbReference>
<dbReference type="EMBL" id="AODH01000019">
    <property type="protein sequence ID" value="EUJ40368.1"/>
    <property type="molecule type" value="Genomic_DNA"/>
</dbReference>
<comment type="subcellular location">
    <subcellularLocation>
        <location evidence="1">Membrane</location>
        <topology evidence="1">Multi-pass membrane protein</topology>
    </subcellularLocation>
</comment>
<dbReference type="OrthoDB" id="9807293at2"/>
<evidence type="ECO:0000256" key="4">
    <source>
        <dbReference type="ARBA" id="ARBA00022692"/>
    </source>
</evidence>
<keyword evidence="3 7" id="KW-0813">Transport</keyword>
<reference evidence="9 10" key="1">
    <citation type="submission" date="2012-12" db="EMBL/GenBank/DDBJ databases">
        <title>Novel taxa of Listeriaceae from agricultural environments in the United States.</title>
        <authorList>
            <person name="den Bakker H.C."/>
            <person name="Allred A."/>
            <person name="Warchocki S."/>
            <person name="Wright E.M."/>
            <person name="Burrell A."/>
            <person name="Nightingale K.K."/>
            <person name="Kephart D."/>
            <person name="Wiedmann M."/>
        </authorList>
    </citation>
    <scope>NUCLEOTIDE SEQUENCE [LARGE SCALE GENOMIC DNA]</scope>
    <source>
        <strain evidence="9 10">FSL F6-1037</strain>
    </source>
</reference>
<dbReference type="Proteomes" id="UP000019243">
    <property type="component" value="Unassembled WGS sequence"/>
</dbReference>
<evidence type="ECO:0000256" key="5">
    <source>
        <dbReference type="ARBA" id="ARBA00022989"/>
    </source>
</evidence>
<accession>W7D533</accession>
<feature type="transmembrane region" description="Helical" evidence="8">
    <location>
        <begin position="143"/>
        <end position="163"/>
    </location>
</feature>
<dbReference type="InterPro" id="IPR050363">
    <property type="entry name" value="MIP/Aquaporin"/>
</dbReference>
<organism evidence="9 10">
    <name type="scientific">Brochothrix campestris FSL F6-1037</name>
    <dbReference type="NCBI Taxonomy" id="1265861"/>
    <lineage>
        <taxon>Bacteria</taxon>
        <taxon>Bacillati</taxon>
        <taxon>Bacillota</taxon>
        <taxon>Bacilli</taxon>
        <taxon>Bacillales</taxon>
        <taxon>Listeriaceae</taxon>
        <taxon>Brochothrix</taxon>
    </lineage>
</organism>
<dbReference type="PRINTS" id="PR00783">
    <property type="entry name" value="MINTRINSICP"/>
</dbReference>
<feature type="transmembrane region" description="Helical" evidence="8">
    <location>
        <begin position="218"/>
        <end position="241"/>
    </location>
</feature>
<evidence type="ECO:0000256" key="2">
    <source>
        <dbReference type="ARBA" id="ARBA00006175"/>
    </source>
</evidence>
<evidence type="ECO:0000256" key="3">
    <source>
        <dbReference type="ARBA" id="ARBA00022448"/>
    </source>
</evidence>
<keyword evidence="4 7" id="KW-0812">Transmembrane</keyword>
<feature type="transmembrane region" description="Helical" evidence="8">
    <location>
        <begin position="87"/>
        <end position="109"/>
    </location>
</feature>
<evidence type="ECO:0000256" key="7">
    <source>
        <dbReference type="RuleBase" id="RU000477"/>
    </source>
</evidence>
<dbReference type="CDD" id="cd00333">
    <property type="entry name" value="MIP"/>
    <property type="match status" value="1"/>
</dbReference>
<dbReference type="PANTHER" id="PTHR43829:SF9">
    <property type="entry name" value="AQUAPORIN-9"/>
    <property type="match status" value="1"/>
</dbReference>
<proteinExistence type="inferred from homology"/>
<gene>
    <name evidence="9" type="ORF">BCAMP_05424</name>
</gene>
<dbReference type="Pfam" id="PF00230">
    <property type="entry name" value="MIP"/>
    <property type="match status" value="1"/>
</dbReference>
<dbReference type="PROSITE" id="PS00221">
    <property type="entry name" value="MIP"/>
    <property type="match status" value="1"/>
</dbReference>
<dbReference type="Gene3D" id="1.20.1080.10">
    <property type="entry name" value="Glycerol uptake facilitator protein"/>
    <property type="match status" value="1"/>
</dbReference>
<protein>
    <submittedName>
        <fullName evidence="9">Glycerol uptake facilitator related permease (Major Intrinsic protein family)</fullName>
    </submittedName>
</protein>
<dbReference type="InterPro" id="IPR023271">
    <property type="entry name" value="Aquaporin-like"/>
</dbReference>
<name>W7D533_9LIST</name>